<dbReference type="SUPFAM" id="SSF160467">
    <property type="entry name" value="PH0987 N-terminal domain-like"/>
    <property type="match status" value="1"/>
</dbReference>
<accession>A0A381TU66</accession>
<dbReference type="AlphaFoldDB" id="A0A381TU66"/>
<reference evidence="1" key="1">
    <citation type="submission" date="2018-05" db="EMBL/GenBank/DDBJ databases">
        <authorList>
            <person name="Lanie J.A."/>
            <person name="Ng W.-L."/>
            <person name="Kazmierczak K.M."/>
            <person name="Andrzejewski T.M."/>
            <person name="Davidsen T.M."/>
            <person name="Wayne K.J."/>
            <person name="Tettelin H."/>
            <person name="Glass J.I."/>
            <person name="Rusch D."/>
            <person name="Podicherti R."/>
            <person name="Tsui H.-C.T."/>
            <person name="Winkler M.E."/>
        </authorList>
    </citation>
    <scope>NUCLEOTIDE SEQUENCE</scope>
</reference>
<protein>
    <submittedName>
        <fullName evidence="1">Uncharacterized protein</fullName>
    </submittedName>
</protein>
<gene>
    <name evidence="1" type="ORF">METZ01_LOCUS72430</name>
</gene>
<proteinExistence type="predicted"/>
<evidence type="ECO:0000313" key="1">
    <source>
        <dbReference type="EMBL" id="SVA19576.1"/>
    </source>
</evidence>
<feature type="non-terminal residue" evidence="1">
    <location>
        <position position="48"/>
    </location>
</feature>
<sequence>MNGTLLNEQPQFAAMGDSALMVTVGDSISYDINKKVHDIISLIKLEDW</sequence>
<organism evidence="1">
    <name type="scientific">marine metagenome</name>
    <dbReference type="NCBI Taxonomy" id="408172"/>
    <lineage>
        <taxon>unclassified sequences</taxon>
        <taxon>metagenomes</taxon>
        <taxon>ecological metagenomes</taxon>
    </lineage>
</organism>
<dbReference type="EMBL" id="UINC01005173">
    <property type="protein sequence ID" value="SVA19576.1"/>
    <property type="molecule type" value="Genomic_DNA"/>
</dbReference>
<name>A0A381TU66_9ZZZZ</name>
<dbReference type="Gene3D" id="3.30.1360.40">
    <property type="match status" value="1"/>
</dbReference>